<dbReference type="CDD" id="cd00063">
    <property type="entry name" value="FN3"/>
    <property type="match status" value="3"/>
</dbReference>
<dbReference type="SMART" id="SM00060">
    <property type="entry name" value="FN3"/>
    <property type="match status" value="3"/>
</dbReference>
<dbReference type="SUPFAM" id="SSF49265">
    <property type="entry name" value="Fibronectin type III"/>
    <property type="match status" value="3"/>
</dbReference>
<dbReference type="Proteomes" id="UP000675881">
    <property type="component" value="Chromosome 14"/>
</dbReference>
<dbReference type="PANTHER" id="PTHR24099:SF11">
    <property type="entry name" value="FIBRONECTIN TYPE III DOMAIN-CONTAINING 3BA-RELATED"/>
    <property type="match status" value="1"/>
</dbReference>
<proteinExistence type="predicted"/>
<dbReference type="InterPro" id="IPR050617">
    <property type="entry name" value="E3_ligase_FN3/SPRY"/>
</dbReference>
<keyword evidence="3" id="KW-1185">Reference proteome</keyword>
<dbReference type="AlphaFoldDB" id="A0A7R8H494"/>
<feature type="compositionally biased region" description="Gly residues" evidence="1">
    <location>
        <begin position="306"/>
        <end position="329"/>
    </location>
</feature>
<feature type="compositionally biased region" description="Low complexity" evidence="1">
    <location>
        <begin position="35"/>
        <end position="57"/>
    </location>
</feature>
<feature type="compositionally biased region" description="Basic and acidic residues" evidence="1">
    <location>
        <begin position="342"/>
        <end position="357"/>
    </location>
</feature>
<feature type="compositionally biased region" description="Polar residues" evidence="1">
    <location>
        <begin position="133"/>
        <end position="143"/>
    </location>
</feature>
<dbReference type="OrthoDB" id="443915at2759"/>
<dbReference type="InterPro" id="IPR036116">
    <property type="entry name" value="FN3_sf"/>
</dbReference>
<name>A0A7R8H494_LEPSM</name>
<gene>
    <name evidence="2" type="ORF">LSAA_4957</name>
</gene>
<feature type="region of interest" description="Disordered" evidence="1">
    <location>
        <begin position="280"/>
        <end position="405"/>
    </location>
</feature>
<feature type="region of interest" description="Disordered" evidence="1">
    <location>
        <begin position="35"/>
        <end position="143"/>
    </location>
</feature>
<protein>
    <submittedName>
        <fullName evidence="2">(salmon louse) hypothetical protein</fullName>
    </submittedName>
</protein>
<reference evidence="2" key="1">
    <citation type="submission" date="2021-02" db="EMBL/GenBank/DDBJ databases">
        <authorList>
            <person name="Bekaert M."/>
        </authorList>
    </citation>
    <scope>NUCLEOTIDE SEQUENCE</scope>
    <source>
        <strain evidence="2">IoA-00</strain>
    </source>
</reference>
<evidence type="ECO:0000313" key="2">
    <source>
        <dbReference type="EMBL" id="CAF2846300.1"/>
    </source>
</evidence>
<feature type="compositionally biased region" description="Polar residues" evidence="1">
    <location>
        <begin position="363"/>
        <end position="384"/>
    </location>
</feature>
<dbReference type="Gene3D" id="2.60.40.10">
    <property type="entry name" value="Immunoglobulins"/>
    <property type="match status" value="4"/>
</dbReference>
<dbReference type="PROSITE" id="PS50853">
    <property type="entry name" value="FN3"/>
    <property type="match status" value="1"/>
</dbReference>
<dbReference type="InterPro" id="IPR013783">
    <property type="entry name" value="Ig-like_fold"/>
</dbReference>
<evidence type="ECO:0000256" key="1">
    <source>
        <dbReference type="SAM" id="MobiDB-lite"/>
    </source>
</evidence>
<dbReference type="PANTHER" id="PTHR24099">
    <property type="entry name" value="E3 UBIQUITIN-PROTEIN LIGASE TRIM36-RELATED"/>
    <property type="match status" value="1"/>
</dbReference>
<evidence type="ECO:0000313" key="3">
    <source>
        <dbReference type="Proteomes" id="UP000675881"/>
    </source>
</evidence>
<dbReference type="EMBL" id="HG994593">
    <property type="protein sequence ID" value="CAF2846300.1"/>
    <property type="molecule type" value="Genomic_DNA"/>
</dbReference>
<dbReference type="InterPro" id="IPR003961">
    <property type="entry name" value="FN3_dom"/>
</dbReference>
<sequence>MVVDSNSSSILVSPGTPSVSQSCGVEVSGKSELLQSSSSCQRYSPGSTSSVSSNGSNYRIGLVPGSGYRKSPPLHVGPPPFHLPHHHHHHHHHHIHEIPYTEDWSGAGGGGANYEARFTPSPHGPSDAIAYHSQDNPQAQTGPNQAQHVVNYHINQGEMVSLELGDGQLRVISGPAQIRMVSTNSAPPQAIPMQPPPGHIVVQQILDQNGTLQHVILSLDPSVNPPNQPYVPIHPYGLPTGGNCISNGQAAQNSAGAHSPFGAPPTYLFTTQYPPPVISTASSSVPSSSSNTTTFTTSPCSSTPGGWAGGHHVSGGSGGGTNIQPGGGPTNHSTSSSSTNVIREERRIRGPTHERLLKKSKNRLVTESIVASNVPTNQGQTNTTSPPSSPSKRNLHREKEEEKETQQLLLELLSNIQAPKESNVTARGAVISWEPPVLESSDPKFEGLEPIPPSEFTYEVLLSDKGKEGRYRSVFKSESLNCRLPDLRPNTEYHIRIHTLLDNIKGGASEIVSFRTLPSEPDTPFPPKFDEGKSSPFSPIFTGRAKNYNVTKLSPATPYRFRLIAVNEFGQSRPSETIIAITQGAAPSKPVAPGLMEATKSSLDLLWSKRLTDSEFVLQRNDMTSGHGYISVYSGPDNQSVSTGLRRNTFYKFRLRAVITREKVNGQTKSLIPLYLINLNLRLKLRPKLDEGLGWRTLYQGMELEYICDGLTPGKQYFVRVSCQSSGGVSEFSDVCTIITEPVRPDQMSSSKASWQT</sequence>
<feature type="compositionally biased region" description="Low complexity" evidence="1">
    <location>
        <begin position="280"/>
        <end position="305"/>
    </location>
</feature>
<feature type="region of interest" description="Disordered" evidence="1">
    <location>
        <begin position="1"/>
        <end position="23"/>
    </location>
</feature>
<feature type="compositionally biased region" description="Basic residues" evidence="1">
    <location>
        <begin position="83"/>
        <end position="95"/>
    </location>
</feature>
<organism evidence="2 3">
    <name type="scientific">Lepeophtheirus salmonis</name>
    <name type="common">Salmon louse</name>
    <name type="synonym">Caligus salmonis</name>
    <dbReference type="NCBI Taxonomy" id="72036"/>
    <lineage>
        <taxon>Eukaryota</taxon>
        <taxon>Metazoa</taxon>
        <taxon>Ecdysozoa</taxon>
        <taxon>Arthropoda</taxon>
        <taxon>Crustacea</taxon>
        <taxon>Multicrustacea</taxon>
        <taxon>Hexanauplia</taxon>
        <taxon>Copepoda</taxon>
        <taxon>Siphonostomatoida</taxon>
        <taxon>Caligidae</taxon>
        <taxon>Lepeophtheirus</taxon>
    </lineage>
</organism>
<accession>A0A7R8H494</accession>